<feature type="compositionally biased region" description="Low complexity" evidence="1">
    <location>
        <begin position="1"/>
        <end position="11"/>
    </location>
</feature>
<dbReference type="EMBL" id="LSRX01000186">
    <property type="protein sequence ID" value="OLQ05422.1"/>
    <property type="molecule type" value="Genomic_DNA"/>
</dbReference>
<sequence>MPQTPAAGAAAVDDPDKEKNKGDLSMQRQRHRLIFATDSNAPGAWLEKTGSRLPCGARVKAGYPKGMAFRNASEVKSLAGTGRAFTRLAGADQVESAGAVFFGRELVASILFGGMDTARAERSSPVLVRVETAPVSLVTETWGIIHFRWFNNESEGFIVTIEAGAVESEADPELDPVRAPLRELQISVSCAKAMKFLALGRGPRWAEGTSLGKVAQDQPSEIRGVATVIYFTVAVILLRRYNVLPPDFNFTVRPRCLIVSPLPEFAEKLKQNFSQAFNLSLEAAEWGSQLSGCH</sequence>
<accession>A0A1Q9EDD2</accession>
<protein>
    <submittedName>
        <fullName evidence="2">Uncharacterized protein</fullName>
    </submittedName>
</protein>
<organism evidence="2 3">
    <name type="scientific">Symbiodinium microadriaticum</name>
    <name type="common">Dinoflagellate</name>
    <name type="synonym">Zooxanthella microadriatica</name>
    <dbReference type="NCBI Taxonomy" id="2951"/>
    <lineage>
        <taxon>Eukaryota</taxon>
        <taxon>Sar</taxon>
        <taxon>Alveolata</taxon>
        <taxon>Dinophyceae</taxon>
        <taxon>Suessiales</taxon>
        <taxon>Symbiodiniaceae</taxon>
        <taxon>Symbiodinium</taxon>
    </lineage>
</organism>
<dbReference type="OrthoDB" id="440883at2759"/>
<evidence type="ECO:0000256" key="1">
    <source>
        <dbReference type="SAM" id="MobiDB-lite"/>
    </source>
</evidence>
<comment type="caution">
    <text evidence="2">The sequence shown here is derived from an EMBL/GenBank/DDBJ whole genome shotgun (WGS) entry which is preliminary data.</text>
</comment>
<evidence type="ECO:0000313" key="3">
    <source>
        <dbReference type="Proteomes" id="UP000186817"/>
    </source>
</evidence>
<name>A0A1Q9EDD2_SYMMI</name>
<gene>
    <name evidence="2" type="ORF">AK812_SmicGene11396</name>
</gene>
<dbReference type="AlphaFoldDB" id="A0A1Q9EDD2"/>
<reference evidence="2 3" key="1">
    <citation type="submission" date="2016-02" db="EMBL/GenBank/DDBJ databases">
        <title>Genome analysis of coral dinoflagellate symbionts highlights evolutionary adaptations to a symbiotic lifestyle.</title>
        <authorList>
            <person name="Aranda M."/>
            <person name="Li Y."/>
            <person name="Liew Y.J."/>
            <person name="Baumgarten S."/>
            <person name="Simakov O."/>
            <person name="Wilson M."/>
            <person name="Piel J."/>
            <person name="Ashoor H."/>
            <person name="Bougouffa S."/>
            <person name="Bajic V.B."/>
            <person name="Ryu T."/>
            <person name="Ravasi T."/>
            <person name="Bayer T."/>
            <person name="Micklem G."/>
            <person name="Kim H."/>
            <person name="Bhak J."/>
            <person name="Lajeunesse T.C."/>
            <person name="Voolstra C.R."/>
        </authorList>
    </citation>
    <scope>NUCLEOTIDE SEQUENCE [LARGE SCALE GENOMIC DNA]</scope>
    <source>
        <strain evidence="2 3">CCMP2467</strain>
    </source>
</reference>
<keyword evidence="3" id="KW-1185">Reference proteome</keyword>
<feature type="region of interest" description="Disordered" evidence="1">
    <location>
        <begin position="1"/>
        <end position="26"/>
    </location>
</feature>
<dbReference type="Proteomes" id="UP000186817">
    <property type="component" value="Unassembled WGS sequence"/>
</dbReference>
<proteinExistence type="predicted"/>
<evidence type="ECO:0000313" key="2">
    <source>
        <dbReference type="EMBL" id="OLQ05422.1"/>
    </source>
</evidence>